<dbReference type="InterPro" id="IPR004162">
    <property type="entry name" value="SINA-like_animal"/>
</dbReference>
<comment type="similarity">
    <text evidence="3 10">Belongs to the SINA (Seven in absentia) family.</text>
</comment>
<comment type="domain">
    <text evidence="10">The SBD domain (substrate-binding domain) mediates the interaction with substrate proteins. It is related to the TRAF family.</text>
</comment>
<proteinExistence type="inferred from homology"/>
<comment type="catalytic activity">
    <reaction evidence="1 10">
        <text>S-ubiquitinyl-[E2 ubiquitin-conjugating enzyme]-L-cysteine + [acceptor protein]-L-lysine = [E2 ubiquitin-conjugating enzyme]-L-cysteine + N(6)-ubiquitinyl-[acceptor protein]-L-lysine.</text>
        <dbReference type="EC" id="2.3.2.27"/>
    </reaction>
</comment>
<feature type="region of interest" description="Disordered" evidence="11">
    <location>
        <begin position="270"/>
        <end position="337"/>
    </location>
</feature>
<dbReference type="PROSITE" id="PS50089">
    <property type="entry name" value="ZF_RING_2"/>
    <property type="match status" value="1"/>
</dbReference>
<comment type="pathway">
    <text evidence="2 10">Protein modification; protein ubiquitination.</text>
</comment>
<keyword evidence="6 9" id="KW-0863">Zinc-finger</keyword>
<comment type="domain">
    <text evidence="10">The RING-type zinc finger domain is essential for ubiquitin ligase activity.</text>
</comment>
<dbReference type="PROSITE" id="PS51081">
    <property type="entry name" value="ZF_SIAH"/>
    <property type="match status" value="1"/>
</dbReference>
<evidence type="ECO:0000256" key="7">
    <source>
        <dbReference type="ARBA" id="ARBA00022786"/>
    </source>
</evidence>
<organism evidence="14 15">
    <name type="scientific">Chilo suppressalis</name>
    <name type="common">Asiatic rice borer moth</name>
    <dbReference type="NCBI Taxonomy" id="168631"/>
    <lineage>
        <taxon>Eukaryota</taxon>
        <taxon>Metazoa</taxon>
        <taxon>Ecdysozoa</taxon>
        <taxon>Arthropoda</taxon>
        <taxon>Hexapoda</taxon>
        <taxon>Insecta</taxon>
        <taxon>Pterygota</taxon>
        <taxon>Neoptera</taxon>
        <taxon>Endopterygota</taxon>
        <taxon>Lepidoptera</taxon>
        <taxon>Glossata</taxon>
        <taxon>Ditrysia</taxon>
        <taxon>Pyraloidea</taxon>
        <taxon>Crambidae</taxon>
        <taxon>Crambinae</taxon>
        <taxon>Chilo</taxon>
    </lineage>
</organism>
<evidence type="ECO:0000256" key="11">
    <source>
        <dbReference type="SAM" id="MobiDB-lite"/>
    </source>
</evidence>
<dbReference type="InterPro" id="IPR001841">
    <property type="entry name" value="Znf_RING"/>
</dbReference>
<feature type="compositionally biased region" description="Basic and acidic residues" evidence="11">
    <location>
        <begin position="270"/>
        <end position="284"/>
    </location>
</feature>
<feature type="domain" description="SIAH-type" evidence="13">
    <location>
        <begin position="74"/>
        <end position="136"/>
    </location>
</feature>
<keyword evidence="8 10" id="KW-0862">Zinc</keyword>
<dbReference type="Gene3D" id="2.60.210.10">
    <property type="entry name" value="Apoptosis, Tumor Necrosis Factor Receptor Associated Protein 2, Chain A"/>
    <property type="match status" value="1"/>
</dbReference>
<dbReference type="Pfam" id="PF21362">
    <property type="entry name" value="Sina_RING"/>
    <property type="match status" value="1"/>
</dbReference>
<dbReference type="Pfam" id="PF21361">
    <property type="entry name" value="Sina_ZnF"/>
    <property type="match status" value="1"/>
</dbReference>
<evidence type="ECO:0000256" key="2">
    <source>
        <dbReference type="ARBA" id="ARBA00004906"/>
    </source>
</evidence>
<dbReference type="Proteomes" id="UP001153292">
    <property type="component" value="Chromosome 10"/>
</dbReference>
<dbReference type="InterPro" id="IPR013083">
    <property type="entry name" value="Znf_RING/FYVE/PHD"/>
</dbReference>
<evidence type="ECO:0000256" key="1">
    <source>
        <dbReference type="ARBA" id="ARBA00000900"/>
    </source>
</evidence>
<reference evidence="14" key="1">
    <citation type="submission" date="2021-12" db="EMBL/GenBank/DDBJ databases">
        <authorList>
            <person name="King R."/>
        </authorList>
    </citation>
    <scope>NUCLEOTIDE SEQUENCE</scope>
</reference>
<evidence type="ECO:0000256" key="9">
    <source>
        <dbReference type="PROSITE-ProRule" id="PRU00455"/>
    </source>
</evidence>
<dbReference type="InterPro" id="IPR013010">
    <property type="entry name" value="Znf_SIAH"/>
</dbReference>
<feature type="compositionally biased region" description="Basic residues" evidence="11">
    <location>
        <begin position="328"/>
        <end position="337"/>
    </location>
</feature>
<gene>
    <name evidence="14" type="ORF">CHILSU_LOCUS1091</name>
</gene>
<dbReference type="Pfam" id="PF03145">
    <property type="entry name" value="Sina_TRAF"/>
    <property type="match status" value="1"/>
</dbReference>
<dbReference type="EC" id="2.3.2.27" evidence="10"/>
<evidence type="ECO:0000259" key="13">
    <source>
        <dbReference type="PROSITE" id="PS51081"/>
    </source>
</evidence>
<evidence type="ECO:0000256" key="3">
    <source>
        <dbReference type="ARBA" id="ARBA00009119"/>
    </source>
</evidence>
<dbReference type="PANTHER" id="PTHR45877">
    <property type="entry name" value="E3 UBIQUITIN-PROTEIN LIGASE SIAH2"/>
    <property type="match status" value="1"/>
</dbReference>
<dbReference type="SUPFAM" id="SSF49599">
    <property type="entry name" value="TRAF domain-like"/>
    <property type="match status" value="1"/>
</dbReference>
<comment type="function">
    <text evidence="10">E3 ubiquitin-protein ligase that mediates ubiquitination and subsequent proteasomal degradation of target proteins. E3 ubiquitin ligases accept ubiquitin from an E2 ubiquitin-conjugating enzyme in the form of a thioester and then directly transfers the ubiquitin to targeted substrates.</text>
</comment>
<dbReference type="InterPro" id="IPR018121">
    <property type="entry name" value="7-in-absentia-prot_TRAF-dom"/>
</dbReference>
<accession>A0ABN8L105</accession>
<feature type="compositionally biased region" description="Pro residues" evidence="11">
    <location>
        <begin position="309"/>
        <end position="322"/>
    </location>
</feature>
<evidence type="ECO:0000256" key="6">
    <source>
        <dbReference type="ARBA" id="ARBA00022771"/>
    </source>
</evidence>
<protein>
    <recommendedName>
        <fullName evidence="10">E3 ubiquitin-protein ligase</fullName>
        <ecNumber evidence="10">2.3.2.27</ecNumber>
    </recommendedName>
</protein>
<dbReference type="SUPFAM" id="SSF57850">
    <property type="entry name" value="RING/U-box"/>
    <property type="match status" value="1"/>
</dbReference>
<keyword evidence="4" id="KW-0808">Transferase</keyword>
<keyword evidence="7 10" id="KW-0833">Ubl conjugation pathway</keyword>
<evidence type="ECO:0000256" key="8">
    <source>
        <dbReference type="ARBA" id="ARBA00022833"/>
    </source>
</evidence>
<evidence type="ECO:0000259" key="12">
    <source>
        <dbReference type="PROSITE" id="PS50089"/>
    </source>
</evidence>
<evidence type="ECO:0000256" key="4">
    <source>
        <dbReference type="ARBA" id="ARBA00022679"/>
    </source>
</evidence>
<evidence type="ECO:0000256" key="10">
    <source>
        <dbReference type="RuleBase" id="RU201113"/>
    </source>
</evidence>
<dbReference type="InterPro" id="IPR008974">
    <property type="entry name" value="TRAF-like"/>
</dbReference>
<evidence type="ECO:0000313" key="14">
    <source>
        <dbReference type="EMBL" id="CAH2980408.1"/>
    </source>
</evidence>
<dbReference type="Gene3D" id="3.30.40.10">
    <property type="entry name" value="Zinc/RING finger domain, C3HC4 (zinc finger)"/>
    <property type="match status" value="2"/>
</dbReference>
<keyword evidence="15" id="KW-1185">Reference proteome</keyword>
<dbReference type="InterPro" id="IPR049548">
    <property type="entry name" value="Sina-like_RING"/>
</dbReference>
<evidence type="ECO:0000256" key="5">
    <source>
        <dbReference type="ARBA" id="ARBA00022723"/>
    </source>
</evidence>
<evidence type="ECO:0000313" key="15">
    <source>
        <dbReference type="Proteomes" id="UP001153292"/>
    </source>
</evidence>
<feature type="domain" description="RING-type" evidence="12">
    <location>
        <begin position="20"/>
        <end position="57"/>
    </location>
</feature>
<sequence>MATAKPIKNAATAAVQLPECPVCLEVMTVPIFQCSWGHSLCDKCTKGLCPPLCPICRQGMTQMRNWQLEEIILKAKISCPNKPAGCIYTMLCAEIEDHLKECIFREMECPLGAVFGKCSWSGQLNGIMDHFKERHPAHCNVSSDTDVELDNVNVNSDERFVYLFTQGKIHFIITMKIDTIQKMAYWAVQLIGGKNTAKLHIYEIHVNSKQDKRRKAVFTEHCFNDAVKADEVFRQNLCAVLPLNSLSHFISNKKLSFRFFIKRLPADNKDFKTKGDSKKEDETGKGGPKPKFHGPPGGPHAPGSAGPGPARPGPKGPWPKGPGPNKAGAKKPNKVRA</sequence>
<keyword evidence="5 10" id="KW-0479">Metal-binding</keyword>
<dbReference type="EMBL" id="OU963903">
    <property type="protein sequence ID" value="CAH2980408.1"/>
    <property type="molecule type" value="Genomic_DNA"/>
</dbReference>
<dbReference type="PANTHER" id="PTHR45877:SF2">
    <property type="entry name" value="E3 UBIQUITIN-PROTEIN LIGASE SINA-RELATED"/>
    <property type="match status" value="1"/>
</dbReference>
<name>A0ABN8L105_CHISP</name>